<reference evidence="3 4" key="1">
    <citation type="submission" date="2024-05" db="EMBL/GenBank/DDBJ databases">
        <authorList>
            <person name="Haq I."/>
            <person name="Ullah Z."/>
            <person name="Ahmad R."/>
            <person name="Li M."/>
            <person name="Tong Y."/>
        </authorList>
    </citation>
    <scope>NUCLEOTIDE SEQUENCE [LARGE SCALE GENOMIC DNA]</scope>
    <source>
        <strain evidence="3 4">16A2E</strain>
    </source>
</reference>
<protein>
    <submittedName>
        <fullName evidence="3">Helix-turn-helix transcriptional regulator</fullName>
    </submittedName>
</protein>
<dbReference type="EMBL" id="JBDIML010000001">
    <property type="protein sequence ID" value="MEN2765795.1"/>
    <property type="molecule type" value="Genomic_DNA"/>
</dbReference>
<evidence type="ECO:0000256" key="1">
    <source>
        <dbReference type="ARBA" id="ARBA00023125"/>
    </source>
</evidence>
<dbReference type="InterPro" id="IPR001387">
    <property type="entry name" value="Cro/C1-type_HTH"/>
</dbReference>
<dbReference type="PANTHER" id="PTHR46558:SF13">
    <property type="entry name" value="HTH-TYPE TRANSCRIPTIONAL REGULATOR IMMR"/>
    <property type="match status" value="1"/>
</dbReference>
<name>A0ABU9XC01_9BACI</name>
<dbReference type="SMART" id="SM00530">
    <property type="entry name" value="HTH_XRE"/>
    <property type="match status" value="1"/>
</dbReference>
<organism evidence="3 4">
    <name type="scientific">Ornithinibacillus xuwenensis</name>
    <dbReference type="NCBI Taxonomy" id="3144668"/>
    <lineage>
        <taxon>Bacteria</taxon>
        <taxon>Bacillati</taxon>
        <taxon>Bacillota</taxon>
        <taxon>Bacilli</taxon>
        <taxon>Bacillales</taxon>
        <taxon>Bacillaceae</taxon>
        <taxon>Ornithinibacillus</taxon>
    </lineage>
</organism>
<comment type="caution">
    <text evidence="3">The sequence shown here is derived from an EMBL/GenBank/DDBJ whole genome shotgun (WGS) entry which is preliminary data.</text>
</comment>
<dbReference type="InterPro" id="IPR049639">
    <property type="entry name" value="RstR"/>
</dbReference>
<dbReference type="Gene3D" id="1.10.260.40">
    <property type="entry name" value="lambda repressor-like DNA-binding domains"/>
    <property type="match status" value="1"/>
</dbReference>
<dbReference type="NCBIfam" id="NF041951">
    <property type="entry name" value="phage_RstR"/>
    <property type="match status" value="1"/>
</dbReference>
<dbReference type="PROSITE" id="PS50943">
    <property type="entry name" value="HTH_CROC1"/>
    <property type="match status" value="1"/>
</dbReference>
<feature type="domain" description="HTH cro/C1-type" evidence="2">
    <location>
        <begin position="7"/>
        <end position="61"/>
    </location>
</feature>
<dbReference type="CDD" id="cd00093">
    <property type="entry name" value="HTH_XRE"/>
    <property type="match status" value="1"/>
</dbReference>
<dbReference type="RefSeq" id="WP_345823269.1">
    <property type="nucleotide sequence ID" value="NZ_JBDIML010000001.1"/>
</dbReference>
<proteinExistence type="predicted"/>
<keyword evidence="1" id="KW-0238">DNA-binding</keyword>
<dbReference type="Proteomes" id="UP001444625">
    <property type="component" value="Unassembled WGS sequence"/>
</dbReference>
<evidence type="ECO:0000259" key="2">
    <source>
        <dbReference type="PROSITE" id="PS50943"/>
    </source>
</evidence>
<dbReference type="PANTHER" id="PTHR46558">
    <property type="entry name" value="TRACRIPTIONAL REGULATORY PROTEIN-RELATED-RELATED"/>
    <property type="match status" value="1"/>
</dbReference>
<dbReference type="SUPFAM" id="SSF47413">
    <property type="entry name" value="lambda repressor-like DNA-binding domains"/>
    <property type="match status" value="1"/>
</dbReference>
<dbReference type="InterPro" id="IPR010982">
    <property type="entry name" value="Lambda_DNA-bd_dom_sf"/>
</dbReference>
<sequence>MGFSSRLTSLRKNRGLSRDDLAEKLGVSYSTISKYESGSREPDFGTLQKISDIFDVTTDYLIGKSNNTNTSDNNNNPNRAFHNFEEISEQEKEYLEEQLRIFRKIKDNK</sequence>
<keyword evidence="4" id="KW-1185">Reference proteome</keyword>
<dbReference type="Pfam" id="PF01381">
    <property type="entry name" value="HTH_3"/>
    <property type="match status" value="1"/>
</dbReference>
<accession>A0ABU9XC01</accession>
<gene>
    <name evidence="3" type="ORF">ABC228_01225</name>
</gene>
<evidence type="ECO:0000313" key="3">
    <source>
        <dbReference type="EMBL" id="MEN2765795.1"/>
    </source>
</evidence>
<evidence type="ECO:0000313" key="4">
    <source>
        <dbReference type="Proteomes" id="UP001444625"/>
    </source>
</evidence>